<dbReference type="GO" id="GO:0005976">
    <property type="term" value="P:polysaccharide metabolic process"/>
    <property type="evidence" value="ECO:0007669"/>
    <property type="project" value="InterPro"/>
</dbReference>
<dbReference type="OrthoDB" id="9806359at2"/>
<reference evidence="2 3" key="1">
    <citation type="submission" date="2018-09" db="EMBL/GenBank/DDBJ databases">
        <authorList>
            <person name="Zhu H."/>
        </authorList>
    </citation>
    <scope>NUCLEOTIDE SEQUENCE [LARGE SCALE GENOMIC DNA]</scope>
    <source>
        <strain evidence="2 3">K1W22B-8</strain>
    </source>
</reference>
<sequence>MKNFEEFGSREEMSPNYCSYSIGDGENRPWGNWVVLDAGPGYIVKKISVNTGHRLSLQLHRNRAEDWLVAHGTGTAQIGDNILEIVAGSSIHIPIFTPHRLCNNGHETLTLIEIQRGKILEERDIVRLSDDYDRDRR</sequence>
<dbReference type="InterPro" id="IPR014710">
    <property type="entry name" value="RmlC-like_jellyroll"/>
</dbReference>
<dbReference type="InterPro" id="IPR011051">
    <property type="entry name" value="RmlC_Cupin_sf"/>
</dbReference>
<feature type="domain" description="Mannose-6-phosphate isomerase type II C-terminal" evidence="1">
    <location>
        <begin position="27"/>
        <end position="130"/>
    </location>
</feature>
<dbReference type="CDD" id="cd02213">
    <property type="entry name" value="cupin_PMI_typeII_C"/>
    <property type="match status" value="1"/>
</dbReference>
<dbReference type="Gene3D" id="2.60.120.10">
    <property type="entry name" value="Jelly Rolls"/>
    <property type="match status" value="1"/>
</dbReference>
<protein>
    <submittedName>
        <fullName evidence="2">Cupin domain-containing protein</fullName>
    </submittedName>
</protein>
<accession>A0A418W958</accession>
<gene>
    <name evidence="2" type="ORF">D3874_05000</name>
</gene>
<dbReference type="Pfam" id="PF01050">
    <property type="entry name" value="MannoseP_isomer"/>
    <property type="match status" value="1"/>
</dbReference>
<proteinExistence type="predicted"/>
<organism evidence="2 3">
    <name type="scientific">Oleomonas cavernae</name>
    <dbReference type="NCBI Taxonomy" id="2320859"/>
    <lineage>
        <taxon>Bacteria</taxon>
        <taxon>Pseudomonadati</taxon>
        <taxon>Pseudomonadota</taxon>
        <taxon>Alphaproteobacteria</taxon>
        <taxon>Acetobacterales</taxon>
        <taxon>Acetobacteraceae</taxon>
        <taxon>Oleomonas</taxon>
    </lineage>
</organism>
<evidence type="ECO:0000313" key="3">
    <source>
        <dbReference type="Proteomes" id="UP000284605"/>
    </source>
</evidence>
<dbReference type="Proteomes" id="UP000284605">
    <property type="component" value="Unassembled WGS sequence"/>
</dbReference>
<dbReference type="PANTHER" id="PTHR46390:SF1">
    <property type="entry name" value="MANNOSE-1-PHOSPHATE GUANYLYLTRANSFERASE"/>
    <property type="match status" value="1"/>
</dbReference>
<comment type="caution">
    <text evidence="2">The sequence shown here is derived from an EMBL/GenBank/DDBJ whole genome shotgun (WGS) entry which is preliminary data.</text>
</comment>
<dbReference type="PANTHER" id="PTHR46390">
    <property type="entry name" value="MANNOSE-1-PHOSPHATE GUANYLYLTRANSFERASE"/>
    <property type="match status" value="1"/>
</dbReference>
<dbReference type="EMBL" id="QYUK01000011">
    <property type="protein sequence ID" value="RJF86464.1"/>
    <property type="molecule type" value="Genomic_DNA"/>
</dbReference>
<evidence type="ECO:0000313" key="2">
    <source>
        <dbReference type="EMBL" id="RJF86464.1"/>
    </source>
</evidence>
<dbReference type="GO" id="GO:0004475">
    <property type="term" value="F:mannose-1-phosphate guanylyltransferase (GTP) activity"/>
    <property type="evidence" value="ECO:0007669"/>
    <property type="project" value="TreeGrafter"/>
</dbReference>
<dbReference type="GO" id="GO:0009298">
    <property type="term" value="P:GDP-mannose biosynthetic process"/>
    <property type="evidence" value="ECO:0007669"/>
    <property type="project" value="TreeGrafter"/>
</dbReference>
<dbReference type="InterPro" id="IPR051161">
    <property type="entry name" value="Mannose-6P_isomerase_type2"/>
</dbReference>
<dbReference type="RefSeq" id="WP_119777101.1">
    <property type="nucleotide sequence ID" value="NZ_QYUK01000011.1"/>
</dbReference>
<name>A0A418W958_9PROT</name>
<evidence type="ECO:0000259" key="1">
    <source>
        <dbReference type="Pfam" id="PF01050"/>
    </source>
</evidence>
<dbReference type="AlphaFoldDB" id="A0A418W958"/>
<keyword evidence="3" id="KW-1185">Reference proteome</keyword>
<dbReference type="InterPro" id="IPR001538">
    <property type="entry name" value="Man6P_isomerase-2_C"/>
</dbReference>
<dbReference type="SUPFAM" id="SSF51182">
    <property type="entry name" value="RmlC-like cupins"/>
    <property type="match status" value="1"/>
</dbReference>